<reference evidence="3" key="1">
    <citation type="submission" date="2019-07" db="EMBL/GenBank/DDBJ databases">
        <title>Chitinimonas sp. nov., isolated from Ny-Alesund, arctica soil.</title>
        <authorList>
            <person name="Xu Q."/>
            <person name="Peng F."/>
        </authorList>
    </citation>
    <scope>NUCLEOTIDE SEQUENCE [LARGE SCALE GENOMIC DNA]</scope>
    <source>
        <strain evidence="3">R3-44</strain>
    </source>
</reference>
<evidence type="ECO:0000313" key="3">
    <source>
        <dbReference type="Proteomes" id="UP000317550"/>
    </source>
</evidence>
<evidence type="ECO:0000256" key="1">
    <source>
        <dbReference type="SAM" id="SignalP"/>
    </source>
</evidence>
<feature type="signal peptide" evidence="1">
    <location>
        <begin position="1"/>
        <end position="29"/>
    </location>
</feature>
<dbReference type="Pfam" id="PF06101">
    <property type="entry name" value="Vps62"/>
    <property type="match status" value="1"/>
</dbReference>
<dbReference type="InterPro" id="IPR053102">
    <property type="entry name" value="VPS_Associated"/>
</dbReference>
<organism evidence="2 3">
    <name type="scientific">Chitinimonas arctica</name>
    <dbReference type="NCBI Taxonomy" id="2594795"/>
    <lineage>
        <taxon>Bacteria</taxon>
        <taxon>Pseudomonadati</taxon>
        <taxon>Pseudomonadota</taxon>
        <taxon>Betaproteobacteria</taxon>
        <taxon>Neisseriales</taxon>
        <taxon>Chitinibacteraceae</taxon>
        <taxon>Chitinimonas</taxon>
    </lineage>
</organism>
<evidence type="ECO:0000313" key="2">
    <source>
        <dbReference type="EMBL" id="QDQ28962.1"/>
    </source>
</evidence>
<sequence length="369" mass="40350">MSNTMPIPTRLSAAVLALGLLGGALPAAAVSVNPGLNDTQLANALAPVMQFAGGETRFPISIESFYQHSVLKDKFGNILKSYPKTVTEMTTVTGTNLGNKDDYYLDIDASADGANYDGNAPIYAHVVKYSKNGVNYREAQFAALYGYNDCEMFRSHSKKFVWDKMSKYNFAWCNFGRHPGDWEHMSVRINAATGEVTDVYMNAHGKQQRLAPKDVTWVNNRPKVYVAQNSHGTHPGTEFYSSSTIIDSDWSWASSGFATPAGLYSLKVGDLTDNNGKTWDTSGKVRMLATADGSSPTNPITEFPGRWGRINVDNTNVQSPRGNVPHVKDGDMVGLATFIFKASPLLNDYKTGTGPSGPWQTGWWDGEDN</sequence>
<dbReference type="InterPro" id="IPR009291">
    <property type="entry name" value="Vps62"/>
</dbReference>
<gene>
    <name evidence="2" type="ORF">FNU76_22865</name>
</gene>
<dbReference type="PANTHER" id="PTHR48220:SF1">
    <property type="entry name" value="VACUOLAR PROTEIN SORTING-ASSOCIATED PROTEIN 62-RELATED"/>
    <property type="match status" value="1"/>
</dbReference>
<name>A0A516SLC7_9NEIS</name>
<dbReference type="EMBL" id="CP041730">
    <property type="protein sequence ID" value="QDQ28962.1"/>
    <property type="molecule type" value="Genomic_DNA"/>
</dbReference>
<dbReference type="AlphaFoldDB" id="A0A516SLC7"/>
<protein>
    <submittedName>
        <fullName evidence="2">DUF946 domain-containing protein</fullName>
    </submittedName>
</protein>
<dbReference type="Proteomes" id="UP000317550">
    <property type="component" value="Chromosome"/>
</dbReference>
<proteinExistence type="predicted"/>
<dbReference type="RefSeq" id="WP_144280344.1">
    <property type="nucleotide sequence ID" value="NZ_CP041730.1"/>
</dbReference>
<accession>A0A516SLC7</accession>
<keyword evidence="3" id="KW-1185">Reference proteome</keyword>
<keyword evidence="1" id="KW-0732">Signal</keyword>
<dbReference type="OrthoDB" id="144586at2"/>
<feature type="chain" id="PRO_5021753655" evidence="1">
    <location>
        <begin position="30"/>
        <end position="369"/>
    </location>
</feature>
<dbReference type="PANTHER" id="PTHR48220">
    <property type="match status" value="1"/>
</dbReference>
<dbReference type="KEGG" id="cari:FNU76_22865"/>